<dbReference type="GO" id="GO:0015074">
    <property type="term" value="P:DNA integration"/>
    <property type="evidence" value="ECO:0007669"/>
    <property type="project" value="InterPro"/>
</dbReference>
<feature type="region of interest" description="Disordered" evidence="3">
    <location>
        <begin position="461"/>
        <end position="613"/>
    </location>
</feature>
<feature type="chain" id="PRO_5012563782" evidence="4">
    <location>
        <begin position="48"/>
        <end position="947"/>
    </location>
</feature>
<organism evidence="7 8">
    <name type="scientific">Besnoitia besnoiti</name>
    <name type="common">Apicomplexan protozoan</name>
    <dbReference type="NCBI Taxonomy" id="94643"/>
    <lineage>
        <taxon>Eukaryota</taxon>
        <taxon>Sar</taxon>
        <taxon>Alveolata</taxon>
        <taxon>Apicomplexa</taxon>
        <taxon>Conoidasida</taxon>
        <taxon>Coccidia</taxon>
        <taxon>Eucoccidiorida</taxon>
        <taxon>Eimeriorina</taxon>
        <taxon>Sarcocystidae</taxon>
        <taxon>Besnoitia</taxon>
    </lineage>
</organism>
<accession>A0A2A9MPG3</accession>
<feature type="domain" description="Core-binding (CB)" evidence="6">
    <location>
        <begin position="642"/>
        <end position="728"/>
    </location>
</feature>
<evidence type="ECO:0000256" key="2">
    <source>
        <dbReference type="ARBA" id="ARBA00023172"/>
    </source>
</evidence>
<keyword evidence="4" id="KW-0732">Signal</keyword>
<evidence type="ECO:0000256" key="3">
    <source>
        <dbReference type="SAM" id="MobiDB-lite"/>
    </source>
</evidence>
<dbReference type="KEGG" id="bbes:BESB_002840"/>
<keyword evidence="8" id="KW-1185">Reference proteome</keyword>
<dbReference type="PANTHER" id="PTHR30349">
    <property type="entry name" value="PHAGE INTEGRASE-RELATED"/>
    <property type="match status" value="1"/>
</dbReference>
<dbReference type="OrthoDB" id="371585at2759"/>
<feature type="compositionally biased region" description="Low complexity" evidence="3">
    <location>
        <begin position="416"/>
        <end position="427"/>
    </location>
</feature>
<evidence type="ECO:0000256" key="4">
    <source>
        <dbReference type="SAM" id="SignalP"/>
    </source>
</evidence>
<feature type="compositionally biased region" description="Basic and acidic residues" evidence="3">
    <location>
        <begin position="506"/>
        <end position="525"/>
    </location>
</feature>
<keyword evidence="1" id="KW-0238">DNA-binding</keyword>
<dbReference type="Pfam" id="PF00589">
    <property type="entry name" value="Phage_integrase"/>
    <property type="match status" value="1"/>
</dbReference>
<dbReference type="VEuPathDB" id="ToxoDB:BESB_002840"/>
<reference evidence="7 8" key="1">
    <citation type="submission" date="2017-09" db="EMBL/GenBank/DDBJ databases">
        <title>Genome sequencing of Besnoitia besnoiti strain Bb-Ger1.</title>
        <authorList>
            <person name="Schares G."/>
            <person name="Venepally P."/>
            <person name="Lorenzi H.A."/>
        </authorList>
    </citation>
    <scope>NUCLEOTIDE SEQUENCE [LARGE SCALE GENOMIC DNA]</scope>
    <source>
        <strain evidence="7 8">Bb-Ger1</strain>
    </source>
</reference>
<dbReference type="InterPro" id="IPR050090">
    <property type="entry name" value="Tyrosine_recombinase_XerCD"/>
</dbReference>
<dbReference type="InterPro" id="IPR044068">
    <property type="entry name" value="CB"/>
</dbReference>
<proteinExistence type="predicted"/>
<keyword evidence="2" id="KW-0233">DNA recombination</keyword>
<dbReference type="PANTHER" id="PTHR30349:SF41">
    <property type="entry name" value="INTEGRASE_RECOMBINASE PROTEIN MJ0367-RELATED"/>
    <property type="match status" value="1"/>
</dbReference>
<feature type="compositionally biased region" description="Basic and acidic residues" evidence="3">
    <location>
        <begin position="588"/>
        <end position="605"/>
    </location>
</feature>
<name>A0A2A9MPG3_BESBE</name>
<dbReference type="GO" id="GO:0006310">
    <property type="term" value="P:DNA recombination"/>
    <property type="evidence" value="ECO:0007669"/>
    <property type="project" value="UniProtKB-KW"/>
</dbReference>
<dbReference type="Proteomes" id="UP000224006">
    <property type="component" value="Chromosome I"/>
</dbReference>
<dbReference type="InterPro" id="IPR013762">
    <property type="entry name" value="Integrase-like_cat_sf"/>
</dbReference>
<evidence type="ECO:0000313" key="7">
    <source>
        <dbReference type="EMBL" id="PFH37943.1"/>
    </source>
</evidence>
<dbReference type="InterPro" id="IPR036361">
    <property type="entry name" value="SAP_dom_sf"/>
</dbReference>
<evidence type="ECO:0000256" key="1">
    <source>
        <dbReference type="ARBA" id="ARBA00023125"/>
    </source>
</evidence>
<dbReference type="InterPro" id="IPR011010">
    <property type="entry name" value="DNA_brk_join_enz"/>
</dbReference>
<dbReference type="RefSeq" id="XP_029221952.1">
    <property type="nucleotide sequence ID" value="XM_029359039.1"/>
</dbReference>
<protein>
    <submittedName>
        <fullName evidence="7">Site-specific recombinase, phage integrase family protein</fullName>
    </submittedName>
</protein>
<evidence type="ECO:0000313" key="8">
    <source>
        <dbReference type="Proteomes" id="UP000224006"/>
    </source>
</evidence>
<dbReference type="PROSITE" id="PS51898">
    <property type="entry name" value="TYR_RECOMBINASE"/>
    <property type="match status" value="1"/>
</dbReference>
<feature type="region of interest" description="Disordered" evidence="3">
    <location>
        <begin position="218"/>
        <end position="241"/>
    </location>
</feature>
<feature type="signal peptide" evidence="4">
    <location>
        <begin position="1"/>
        <end position="47"/>
    </location>
</feature>
<dbReference type="InterPro" id="IPR002104">
    <property type="entry name" value="Integrase_catalytic"/>
</dbReference>
<feature type="compositionally biased region" description="Basic and acidic residues" evidence="3">
    <location>
        <begin position="476"/>
        <end position="490"/>
    </location>
</feature>
<dbReference type="SUPFAM" id="SSF56349">
    <property type="entry name" value="DNA breaking-rejoining enzymes"/>
    <property type="match status" value="1"/>
</dbReference>
<dbReference type="Gene3D" id="1.10.150.130">
    <property type="match status" value="1"/>
</dbReference>
<comment type="caution">
    <text evidence="7">The sequence shown here is derived from an EMBL/GenBank/DDBJ whole genome shotgun (WGS) entry which is preliminary data.</text>
</comment>
<dbReference type="CDD" id="cd01189">
    <property type="entry name" value="INT_ICEBs1_C_like"/>
    <property type="match status" value="1"/>
</dbReference>
<dbReference type="Gene3D" id="1.10.720.30">
    <property type="entry name" value="SAP domain"/>
    <property type="match status" value="1"/>
</dbReference>
<dbReference type="PROSITE" id="PS51900">
    <property type="entry name" value="CB"/>
    <property type="match status" value="1"/>
</dbReference>
<dbReference type="GO" id="GO:0003677">
    <property type="term" value="F:DNA binding"/>
    <property type="evidence" value="ECO:0007669"/>
    <property type="project" value="UniProtKB-KW"/>
</dbReference>
<dbReference type="EMBL" id="NWUJ01000001">
    <property type="protein sequence ID" value="PFH37943.1"/>
    <property type="molecule type" value="Genomic_DNA"/>
</dbReference>
<evidence type="ECO:0000259" key="5">
    <source>
        <dbReference type="PROSITE" id="PS51898"/>
    </source>
</evidence>
<feature type="domain" description="Tyr recombinase" evidence="5">
    <location>
        <begin position="750"/>
        <end position="943"/>
    </location>
</feature>
<sequence>MSVQGELRIACLPCLFFFSAPAFFAPRARLPCLILSVVCLLVSPASAHPCRALQKCSLHAPNASLCASPFSVSTSSAFGAASSLLSRRLDFPTGHVSPPCLFLAADTGEQKSRHETFLALHAPAHPPSALSLARVARTHSFSSLASSSQLPYSTRFREAVRSKPCLHTALAEAHLRLGASAGKSGCPFLQRLTPLGRRGWLSPLGFLSSPSRPPFGLLTLPHASADRSPRRGTPLSASAASPSFPRALLGESLTPLRSLCKSIRTSLAMQCDARADFLSVVGGRFPSDPDGRGCLLNGDRARPPQHSSRLFGGPEGAERGGELRASGENDARKESPKKREALDNSERQGAGAKAVVDSPLADGGEGADVCCGCAKPMTKRRRASKAENNHAEGSLGADGFPATAAPGEECAVSPTGESAQAGASAGEGDVKRDVSLAALKARCRQMHMSCKGTKEDILQRLQAADAQAKQTAEPSRQGDAEKRASGHVEGESPQDAEGPCRGPAAGDRETKRNRAETREQRETGDGGKGQGPKEGMTRRRRKKAADAGANSGAQKGHATDGGEQQAGNVTHAGPKDRRRTRSSSAPQEEAKKTPVRKKEGGKDTDEEREDAAERGPAICGECGKRMNRRAKFCGRCGAPAGVAARETLRDFIEHHFLPIREQEVGEHTRRVERGFWKSILEVLGNVAVSELSGVHWERYLKILKKRNCSPRTQALHQVAYQAALRYGVHTGRLPRSHDFRRIRGCTKRTLQSEPLRAGEVPRLLDAAGSLMHRSMFAVGIGIGLRPSELLRLHWEDVDWRNNIASIRGSKTAASRAAVPLTDLARRELFKWWEKEGNPTTGLCFYAEGARRAALRLKQEENERSFKKALQAAAKRAGLEKTPDGDRRRIFPYLLRHSFATLAATSNPPVPLPVAQAVMRHTSSKMLLDTYAKAGTLVIKEGLKNFNV</sequence>
<dbReference type="Gene3D" id="1.10.443.10">
    <property type="entry name" value="Intergrase catalytic core"/>
    <property type="match status" value="1"/>
</dbReference>
<gene>
    <name evidence="7" type="ORF">BESB_002840</name>
</gene>
<feature type="region of interest" description="Disordered" evidence="3">
    <location>
        <begin position="292"/>
        <end position="353"/>
    </location>
</feature>
<dbReference type="GeneID" id="40305347"/>
<evidence type="ECO:0000259" key="6">
    <source>
        <dbReference type="PROSITE" id="PS51900"/>
    </source>
</evidence>
<dbReference type="InterPro" id="IPR010998">
    <property type="entry name" value="Integrase_recombinase_N"/>
</dbReference>
<feature type="region of interest" description="Disordered" evidence="3">
    <location>
        <begin position="384"/>
        <end position="431"/>
    </location>
</feature>
<feature type="compositionally biased region" description="Basic and acidic residues" evidence="3">
    <location>
        <begin position="316"/>
        <end position="346"/>
    </location>
</feature>
<dbReference type="AlphaFoldDB" id="A0A2A9MPG3"/>